<dbReference type="GO" id="GO:0008168">
    <property type="term" value="F:methyltransferase activity"/>
    <property type="evidence" value="ECO:0007669"/>
    <property type="project" value="UniProtKB-KW"/>
</dbReference>
<gene>
    <name evidence="1" type="ORF">Fuma_01467</name>
</gene>
<dbReference type="Gene3D" id="3.40.50.150">
    <property type="entry name" value="Vaccinia Virus protein VP39"/>
    <property type="match status" value="1"/>
</dbReference>
<dbReference type="Proteomes" id="UP000187735">
    <property type="component" value="Chromosome"/>
</dbReference>
<name>A0A1P8WCU3_9PLAN</name>
<evidence type="ECO:0000313" key="1">
    <source>
        <dbReference type="EMBL" id="APZ91871.1"/>
    </source>
</evidence>
<sequence>MSDSRYHLPDPSVQLVDDLIMRHIDRDSRVIDLGCGDGRLMQRLNQEMGCHVVGIDVEPANITAVIRRGLPVVAADLNQGLKDIPSNSFDFAVLSQTLQQVQHPKQLLQEMLRVANRGLVVVPNFGHWRVRWEVLLRGRTPITDKLPYEWHETPNVHFMSMRDFHELMQSIGLHVVKERPIIRGRSVDRAWAANIRADSAFYLLERTT</sequence>
<dbReference type="STRING" id="1891926.Fuma_01467"/>
<keyword evidence="1" id="KW-0489">Methyltransferase</keyword>
<dbReference type="AlphaFoldDB" id="A0A1P8WCU3"/>
<dbReference type="RefSeq" id="WP_077023564.1">
    <property type="nucleotide sequence ID" value="NZ_CP017641.1"/>
</dbReference>
<accession>A0A1P8WCU3</accession>
<dbReference type="KEGG" id="fmr:Fuma_01467"/>
<dbReference type="SUPFAM" id="SSF53335">
    <property type="entry name" value="S-adenosyl-L-methionine-dependent methyltransferases"/>
    <property type="match status" value="1"/>
</dbReference>
<keyword evidence="1" id="KW-0830">Ubiquinone</keyword>
<dbReference type="InterPro" id="IPR010743">
    <property type="entry name" value="Methionine_synth_MetW"/>
</dbReference>
<dbReference type="CDD" id="cd02440">
    <property type="entry name" value="AdoMet_MTases"/>
    <property type="match status" value="1"/>
</dbReference>
<evidence type="ECO:0000313" key="2">
    <source>
        <dbReference type="Proteomes" id="UP000187735"/>
    </source>
</evidence>
<reference evidence="1 2" key="1">
    <citation type="journal article" date="2016" name="Front. Microbiol.">
        <title>Fuerstia marisgermanicae gen. nov., sp. nov., an Unusual Member of the Phylum Planctomycetes from the German Wadden Sea.</title>
        <authorList>
            <person name="Kohn T."/>
            <person name="Heuer A."/>
            <person name="Jogler M."/>
            <person name="Vollmers J."/>
            <person name="Boedeker C."/>
            <person name="Bunk B."/>
            <person name="Rast P."/>
            <person name="Borchert D."/>
            <person name="Glockner I."/>
            <person name="Freese H.M."/>
            <person name="Klenk H.P."/>
            <person name="Overmann J."/>
            <person name="Kaster A.K."/>
            <person name="Rohde M."/>
            <person name="Wiegand S."/>
            <person name="Jogler C."/>
        </authorList>
    </citation>
    <scope>NUCLEOTIDE SEQUENCE [LARGE SCALE GENOMIC DNA]</scope>
    <source>
        <strain evidence="1 2">NH11</strain>
    </source>
</reference>
<keyword evidence="1" id="KW-0808">Transferase</keyword>
<dbReference type="NCBIfam" id="TIGR02081">
    <property type="entry name" value="metW"/>
    <property type="match status" value="1"/>
</dbReference>
<dbReference type="PANTHER" id="PTHR43861">
    <property type="entry name" value="TRANS-ACONITATE 2-METHYLTRANSFERASE-RELATED"/>
    <property type="match status" value="1"/>
</dbReference>
<dbReference type="GO" id="GO:0032259">
    <property type="term" value="P:methylation"/>
    <property type="evidence" value="ECO:0007669"/>
    <property type="project" value="UniProtKB-KW"/>
</dbReference>
<keyword evidence="2" id="KW-1185">Reference proteome</keyword>
<dbReference type="EMBL" id="CP017641">
    <property type="protein sequence ID" value="APZ91871.1"/>
    <property type="molecule type" value="Genomic_DNA"/>
</dbReference>
<dbReference type="InterPro" id="IPR029063">
    <property type="entry name" value="SAM-dependent_MTases_sf"/>
</dbReference>
<proteinExistence type="predicted"/>
<dbReference type="Pfam" id="PF07021">
    <property type="entry name" value="MetW"/>
    <property type="match status" value="1"/>
</dbReference>
<dbReference type="OrthoDB" id="9792690at2"/>
<organism evidence="1 2">
    <name type="scientific">Fuerstiella marisgermanici</name>
    <dbReference type="NCBI Taxonomy" id="1891926"/>
    <lineage>
        <taxon>Bacteria</taxon>
        <taxon>Pseudomonadati</taxon>
        <taxon>Planctomycetota</taxon>
        <taxon>Planctomycetia</taxon>
        <taxon>Planctomycetales</taxon>
        <taxon>Planctomycetaceae</taxon>
        <taxon>Fuerstiella</taxon>
    </lineage>
</organism>
<protein>
    <submittedName>
        <fullName evidence="1">Ubiquinone/menaquinone biosynthesis methyltransferase</fullName>
    </submittedName>
</protein>